<evidence type="ECO:0000313" key="2">
    <source>
        <dbReference type="Proteomes" id="UP000005551"/>
    </source>
</evidence>
<dbReference type="STRING" id="1189621.A3SI_02753"/>
<evidence type="ECO:0000313" key="1">
    <source>
        <dbReference type="EMBL" id="EIM78447.1"/>
    </source>
</evidence>
<organism evidence="1 2">
    <name type="scientific">Nitritalea halalkaliphila LW7</name>
    <dbReference type="NCBI Taxonomy" id="1189621"/>
    <lineage>
        <taxon>Bacteria</taxon>
        <taxon>Pseudomonadati</taxon>
        <taxon>Bacteroidota</taxon>
        <taxon>Cytophagia</taxon>
        <taxon>Cytophagales</taxon>
        <taxon>Cyclobacteriaceae</taxon>
        <taxon>Nitritalea</taxon>
    </lineage>
</organism>
<dbReference type="RefSeq" id="WP_009053449.1">
    <property type="nucleotide sequence ID" value="NZ_AJYA01000005.1"/>
</dbReference>
<gene>
    <name evidence="1" type="ORF">A3SI_02753</name>
</gene>
<dbReference type="AlphaFoldDB" id="I5C9E5"/>
<accession>I5C9E5</accession>
<dbReference type="EMBL" id="AJYA01000005">
    <property type="protein sequence ID" value="EIM78447.1"/>
    <property type="molecule type" value="Genomic_DNA"/>
</dbReference>
<name>I5C9E5_9BACT</name>
<comment type="caution">
    <text evidence="1">The sequence shown here is derived from an EMBL/GenBank/DDBJ whole genome shotgun (WGS) entry which is preliminary data.</text>
</comment>
<reference evidence="1 2" key="1">
    <citation type="submission" date="2012-05" db="EMBL/GenBank/DDBJ databases">
        <title>Genome sequence of Nitritalea halalkaliphila LW7.</title>
        <authorList>
            <person name="Jangir P.K."/>
            <person name="Singh A."/>
            <person name="Shivaji S."/>
            <person name="Sharma R."/>
        </authorList>
    </citation>
    <scope>NUCLEOTIDE SEQUENCE [LARGE SCALE GENOMIC DNA]</scope>
    <source>
        <strain evidence="1 2">LW7</strain>
    </source>
</reference>
<dbReference type="Proteomes" id="UP000005551">
    <property type="component" value="Unassembled WGS sequence"/>
</dbReference>
<proteinExistence type="predicted"/>
<sequence length="93" mass="10657">MKTVTAIEKEQITNLKFSAQEVLHSVEERSLRRADLERAQALGNLLQNKVRIRFETADGEHYEVYTTVWAVGERFIKLKGGVHIPIHCILKIA</sequence>
<protein>
    <submittedName>
        <fullName evidence="1">Uncharacterized protein</fullName>
    </submittedName>
</protein>
<keyword evidence="2" id="KW-1185">Reference proteome</keyword>
<dbReference type="OrthoDB" id="982075at2"/>